<protein>
    <submittedName>
        <fullName evidence="1">Uncharacterized protein</fullName>
    </submittedName>
</protein>
<dbReference type="AlphaFoldDB" id="A0A077ZXM0"/>
<accession>A0A077ZXM0</accession>
<evidence type="ECO:0000313" key="1">
    <source>
        <dbReference type="EMBL" id="CDW73296.1"/>
    </source>
</evidence>
<evidence type="ECO:0000313" key="2">
    <source>
        <dbReference type="Proteomes" id="UP000039865"/>
    </source>
</evidence>
<name>A0A077ZXM0_STYLE</name>
<keyword evidence="2" id="KW-1185">Reference proteome</keyword>
<gene>
    <name evidence="1" type="primary">Contig17843.g18964</name>
    <name evidence="1" type="ORF">STYLEM_2272</name>
</gene>
<reference evidence="1 2" key="1">
    <citation type="submission" date="2014-06" db="EMBL/GenBank/DDBJ databases">
        <authorList>
            <person name="Swart Estienne"/>
        </authorList>
    </citation>
    <scope>NUCLEOTIDE SEQUENCE [LARGE SCALE GENOMIC DNA]</scope>
    <source>
        <strain evidence="1 2">130c</strain>
    </source>
</reference>
<proteinExistence type="predicted"/>
<sequence>MLKLKTDKKVYFKDWPPFFTVYYSIGLKQINGYGLTDAKESLSSDNADASDSFTASENSKQIKFNGVIVLTNKFGDIISLQVVLGAGQEYPYSIKQSQLHPSPLLKLPSSHYLSLTIPSPHISSHSNSSFMKYPTQVSHDAQLNAYSSKMFPEQHQIQSFEAGPTHFLQDQ</sequence>
<dbReference type="InParanoid" id="A0A077ZXM0"/>
<dbReference type="EMBL" id="CCKQ01002207">
    <property type="protein sequence ID" value="CDW73296.1"/>
    <property type="molecule type" value="Genomic_DNA"/>
</dbReference>
<dbReference type="Proteomes" id="UP000039865">
    <property type="component" value="Unassembled WGS sequence"/>
</dbReference>
<organism evidence="1 2">
    <name type="scientific">Stylonychia lemnae</name>
    <name type="common">Ciliate</name>
    <dbReference type="NCBI Taxonomy" id="5949"/>
    <lineage>
        <taxon>Eukaryota</taxon>
        <taxon>Sar</taxon>
        <taxon>Alveolata</taxon>
        <taxon>Ciliophora</taxon>
        <taxon>Intramacronucleata</taxon>
        <taxon>Spirotrichea</taxon>
        <taxon>Stichotrichia</taxon>
        <taxon>Sporadotrichida</taxon>
        <taxon>Oxytrichidae</taxon>
        <taxon>Stylonychinae</taxon>
        <taxon>Stylonychia</taxon>
    </lineage>
</organism>